<dbReference type="Proteomes" id="UP001057402">
    <property type="component" value="Chromosome 8"/>
</dbReference>
<gene>
    <name evidence="1" type="ORF">MLD38_029382</name>
</gene>
<protein>
    <submittedName>
        <fullName evidence="1">Uncharacterized protein</fullName>
    </submittedName>
</protein>
<evidence type="ECO:0000313" key="2">
    <source>
        <dbReference type="Proteomes" id="UP001057402"/>
    </source>
</evidence>
<reference evidence="2" key="1">
    <citation type="journal article" date="2023" name="Front. Plant Sci.">
        <title>Chromosomal-level genome assembly of Melastoma candidum provides insights into trichome evolution.</title>
        <authorList>
            <person name="Zhong Y."/>
            <person name="Wu W."/>
            <person name="Sun C."/>
            <person name="Zou P."/>
            <person name="Liu Y."/>
            <person name="Dai S."/>
            <person name="Zhou R."/>
        </authorList>
    </citation>
    <scope>NUCLEOTIDE SEQUENCE [LARGE SCALE GENOMIC DNA]</scope>
</reference>
<dbReference type="EMBL" id="CM042887">
    <property type="protein sequence ID" value="KAI4331171.1"/>
    <property type="molecule type" value="Genomic_DNA"/>
</dbReference>
<name>A0ACB9N7V6_9MYRT</name>
<comment type="caution">
    <text evidence="1">The sequence shown here is derived from an EMBL/GenBank/DDBJ whole genome shotgun (WGS) entry which is preliminary data.</text>
</comment>
<keyword evidence="2" id="KW-1185">Reference proteome</keyword>
<sequence>MTSILSRARVREEPRSPHHSHDFLMWSRCAALETPRSDFACAVCDGKVYVAGGQSTIASARGVSTAEVYDLVADVWHHLPNMNTTRYKCVGVTWQGKIHVVRVFAEWLDSDKASLFITERSFAEVFDPNTGCWELMVKMWQLDVPPRQIVDVEGKLFSSGDCLKAWKGRIEAYDVNLNMWNEVERLHSRGRKSSSYT</sequence>
<proteinExistence type="predicted"/>
<organism evidence="1 2">
    <name type="scientific">Melastoma candidum</name>
    <dbReference type="NCBI Taxonomy" id="119954"/>
    <lineage>
        <taxon>Eukaryota</taxon>
        <taxon>Viridiplantae</taxon>
        <taxon>Streptophyta</taxon>
        <taxon>Embryophyta</taxon>
        <taxon>Tracheophyta</taxon>
        <taxon>Spermatophyta</taxon>
        <taxon>Magnoliopsida</taxon>
        <taxon>eudicotyledons</taxon>
        <taxon>Gunneridae</taxon>
        <taxon>Pentapetalae</taxon>
        <taxon>rosids</taxon>
        <taxon>malvids</taxon>
        <taxon>Myrtales</taxon>
        <taxon>Melastomataceae</taxon>
        <taxon>Melastomatoideae</taxon>
        <taxon>Melastomateae</taxon>
        <taxon>Melastoma</taxon>
    </lineage>
</organism>
<evidence type="ECO:0000313" key="1">
    <source>
        <dbReference type="EMBL" id="KAI4331171.1"/>
    </source>
</evidence>
<accession>A0ACB9N7V6</accession>